<evidence type="ECO:0000313" key="3">
    <source>
        <dbReference type="Proteomes" id="UP000692954"/>
    </source>
</evidence>
<evidence type="ECO:0000256" key="1">
    <source>
        <dbReference type="SAM" id="Coils"/>
    </source>
</evidence>
<name>A0A8S1PWY9_9CILI</name>
<proteinExistence type="predicted"/>
<feature type="coiled-coil region" evidence="1">
    <location>
        <begin position="44"/>
        <end position="123"/>
    </location>
</feature>
<organism evidence="2 3">
    <name type="scientific">Paramecium sonneborni</name>
    <dbReference type="NCBI Taxonomy" id="65129"/>
    <lineage>
        <taxon>Eukaryota</taxon>
        <taxon>Sar</taxon>
        <taxon>Alveolata</taxon>
        <taxon>Ciliophora</taxon>
        <taxon>Intramacronucleata</taxon>
        <taxon>Oligohymenophorea</taxon>
        <taxon>Peniculida</taxon>
        <taxon>Parameciidae</taxon>
        <taxon>Paramecium</taxon>
    </lineage>
</organism>
<keyword evidence="3" id="KW-1185">Reference proteome</keyword>
<dbReference type="OrthoDB" id="296951at2759"/>
<dbReference type="EMBL" id="CAJJDN010000089">
    <property type="protein sequence ID" value="CAD8107790.1"/>
    <property type="molecule type" value="Genomic_DNA"/>
</dbReference>
<protein>
    <submittedName>
        <fullName evidence="2">Uncharacterized protein</fullName>
    </submittedName>
</protein>
<accession>A0A8S1PWY9</accession>
<gene>
    <name evidence="2" type="ORF">PSON_ATCC_30995.1.T0890205</name>
</gene>
<sequence length="228" mass="26890">MNHIVKDNLIDLNSKLTDDNQRLSLLVYGLKRQLEKAAVQINYIQSLEESIEILQFELIQMRRDNQNLQEQLFHIRQSPIPQEKEQSFRQEIEDMKTQYEQKYQMLLNDNKRLIRTNKELHNKQIISLETQASKLMELSVELKNKLDNFGQQPQSINQSMISPKIVTKQIYDNLIQQLTQSNGDEKTFRTTQQKRLPVLQNKEVKQINKNSQKNLAAIPFISNINSIK</sequence>
<dbReference type="Proteomes" id="UP000692954">
    <property type="component" value="Unassembled WGS sequence"/>
</dbReference>
<dbReference type="AlphaFoldDB" id="A0A8S1PWY9"/>
<evidence type="ECO:0000313" key="2">
    <source>
        <dbReference type="EMBL" id="CAD8107790.1"/>
    </source>
</evidence>
<comment type="caution">
    <text evidence="2">The sequence shown here is derived from an EMBL/GenBank/DDBJ whole genome shotgun (WGS) entry which is preliminary data.</text>
</comment>
<reference evidence="2" key="1">
    <citation type="submission" date="2021-01" db="EMBL/GenBank/DDBJ databases">
        <authorList>
            <consortium name="Genoscope - CEA"/>
            <person name="William W."/>
        </authorList>
    </citation>
    <scope>NUCLEOTIDE SEQUENCE</scope>
</reference>
<keyword evidence="1" id="KW-0175">Coiled coil</keyword>